<keyword evidence="4 11" id="KW-0479">Metal-binding</keyword>
<dbReference type="CDD" id="cd00114">
    <property type="entry name" value="LIGANc"/>
    <property type="match status" value="1"/>
</dbReference>
<dbReference type="FunFam" id="1.10.150.20:FF:000007">
    <property type="entry name" value="DNA ligase"/>
    <property type="match status" value="1"/>
</dbReference>
<evidence type="ECO:0000313" key="14">
    <source>
        <dbReference type="Proteomes" id="UP000202031"/>
    </source>
</evidence>
<reference evidence="14" key="1">
    <citation type="journal article" date="2017" name="Genome Biol. Evol.">
        <title>Comparative Genomic Analysis Identifies a Campylobacter Clade Deficient in Selenium Metabolism.</title>
        <authorList>
            <person name="Miller W.G."/>
            <person name="Yee E."/>
            <person name="Lopes B.S."/>
            <person name="Chapman M.H."/>
            <person name="Huynh S."/>
            <person name="Bono J.L."/>
            <person name="Parker C.T."/>
            <person name="Strachan N.J.C."/>
            <person name="Forbes K.J."/>
        </authorList>
    </citation>
    <scope>NUCLEOTIDE SEQUENCE [LARGE SCALE GENOMIC DNA]</scope>
    <source>
        <strain evidence="14">NCTC 13004</strain>
    </source>
</reference>
<feature type="binding site" evidence="11">
    <location>
        <position position="129"/>
    </location>
    <ligand>
        <name>NAD(+)</name>
        <dbReference type="ChEBI" id="CHEBI:57540"/>
    </ligand>
</feature>
<dbReference type="SUPFAM" id="SSF50249">
    <property type="entry name" value="Nucleic acid-binding proteins"/>
    <property type="match status" value="1"/>
</dbReference>
<dbReference type="SMART" id="SM00532">
    <property type="entry name" value="LIGANc"/>
    <property type="match status" value="1"/>
</dbReference>
<feature type="binding site" evidence="11">
    <location>
        <position position="302"/>
    </location>
    <ligand>
        <name>NAD(+)</name>
        <dbReference type="ChEBI" id="CHEBI:57540"/>
    </ligand>
</feature>
<dbReference type="HAMAP" id="MF_01588">
    <property type="entry name" value="DNA_ligase_A"/>
    <property type="match status" value="1"/>
</dbReference>
<dbReference type="InterPro" id="IPR001357">
    <property type="entry name" value="BRCT_dom"/>
</dbReference>
<dbReference type="CDD" id="cd17748">
    <property type="entry name" value="BRCT_DNA_ligase_like"/>
    <property type="match status" value="1"/>
</dbReference>
<feature type="binding site" evidence="11">
    <location>
        <position position="412"/>
    </location>
    <ligand>
        <name>Zn(2+)</name>
        <dbReference type="ChEBI" id="CHEBI:29105"/>
    </ligand>
</feature>
<evidence type="ECO:0000256" key="7">
    <source>
        <dbReference type="ARBA" id="ARBA00022842"/>
    </source>
</evidence>
<dbReference type="InterPro" id="IPR001679">
    <property type="entry name" value="DNA_ligase"/>
</dbReference>
<evidence type="ECO:0000259" key="12">
    <source>
        <dbReference type="PROSITE" id="PS50172"/>
    </source>
</evidence>
<dbReference type="AlphaFoldDB" id="A0A1X9SN44"/>
<feature type="domain" description="BRCT" evidence="12">
    <location>
        <begin position="570"/>
        <end position="639"/>
    </location>
</feature>
<dbReference type="InterPro" id="IPR004150">
    <property type="entry name" value="NAD_DNA_ligase_OB"/>
</dbReference>
<sequence>MNHKEYLEAVETLNRWAKAYYTDDNPIASDDEYDALYHKVVEFESQNPNLKAIFSPTNRVGGEILEQFEKIAHKARMWSMEDIFSDDELLAWIERGDKRSQRFFVEPKFDGASLNLTYENGVLKSAATRGDGDIGEDVTNNAKVISSIPFKIPYDGLIEIRGEVVIAKSDFEEINAKRQKDGLSLLANPRNAAAGSLRQLDSSITKSRRLKFYPWGVGANELKFSTHSDMMEFVRSLGFLRDDFVRVCNSIDEIKQAFKDLLAIRDEKPIMMDGMVVRVDDLAKCDELGFTVKFPKFMVAYKFPATQKTAKLIGVALQVGRTGVITPVGLLDGVEIDGAFVKNVTLHNFDEIERLGLMRGDFVCVIRSGDVIPKIIEVYKDRRDGTQTKIERPNSCPKCGSELLDEGVFIKCQNLSCEARVVSSIIYFASKKCMNIDGLGDAIIELLYKNSKISNITDIYRLDKSSFDGLEGFKDKKIENILNAINMSKTPPLHRFITSLGIEHIGEVAAKKIATTYMDNWLNLNQDELLSLDGFGEAMALSYLEFMRVNRSKIMELMEFVKPKYEDIKLTQNIFSSKTIVITGTLSRPRDEIKKELESFGAKVSNSISSKSDYLLSGESSGSKYDKALSLGVKIIDEKEYERLKNES</sequence>
<dbReference type="Gene3D" id="3.30.470.30">
    <property type="entry name" value="DNA ligase/mRNA capping enzyme"/>
    <property type="match status" value="1"/>
</dbReference>
<feature type="binding site" evidence="11">
    <location>
        <begin position="79"/>
        <end position="80"/>
    </location>
    <ligand>
        <name>NAD(+)</name>
        <dbReference type="ChEBI" id="CHEBI:57540"/>
    </ligand>
</feature>
<evidence type="ECO:0000313" key="13">
    <source>
        <dbReference type="EMBL" id="ARQ97618.1"/>
    </source>
</evidence>
<keyword evidence="7 11" id="KW-0460">Magnesium</keyword>
<keyword evidence="9 11" id="KW-0234">DNA repair</keyword>
<dbReference type="PROSITE" id="PS01055">
    <property type="entry name" value="DNA_LIGASE_N1"/>
    <property type="match status" value="1"/>
</dbReference>
<comment type="cofactor">
    <cofactor evidence="11">
        <name>Mg(2+)</name>
        <dbReference type="ChEBI" id="CHEBI:18420"/>
    </cofactor>
    <cofactor evidence="11">
        <name>Mn(2+)</name>
        <dbReference type="ChEBI" id="CHEBI:29035"/>
    </cofactor>
</comment>
<dbReference type="SUPFAM" id="SSF56091">
    <property type="entry name" value="DNA ligase/mRNA capping enzyme, catalytic domain"/>
    <property type="match status" value="1"/>
</dbReference>
<dbReference type="GO" id="GO:0003677">
    <property type="term" value="F:DNA binding"/>
    <property type="evidence" value="ECO:0007669"/>
    <property type="project" value="InterPro"/>
</dbReference>
<dbReference type="SUPFAM" id="SSF47781">
    <property type="entry name" value="RuvA domain 2-like"/>
    <property type="match status" value="1"/>
</dbReference>
<feature type="binding site" evidence="11">
    <location>
        <position position="106"/>
    </location>
    <ligand>
        <name>NAD(+)</name>
        <dbReference type="ChEBI" id="CHEBI:57540"/>
    </ligand>
</feature>
<dbReference type="Gene3D" id="3.40.50.10190">
    <property type="entry name" value="BRCT domain"/>
    <property type="match status" value="1"/>
</dbReference>
<dbReference type="SUPFAM" id="SSF52113">
    <property type="entry name" value="BRCT domain"/>
    <property type="match status" value="1"/>
</dbReference>
<evidence type="ECO:0000256" key="1">
    <source>
        <dbReference type="ARBA" id="ARBA00004067"/>
    </source>
</evidence>
<proteinExistence type="inferred from homology"/>
<dbReference type="EC" id="6.5.1.2" evidence="11"/>
<dbReference type="Gene3D" id="1.10.150.20">
    <property type="entry name" value="5' to 3' exonuclease, C-terminal subdomain"/>
    <property type="match status" value="2"/>
</dbReference>
<feature type="binding site" evidence="11">
    <location>
        <position position="163"/>
    </location>
    <ligand>
        <name>NAD(+)</name>
        <dbReference type="ChEBI" id="CHEBI:57540"/>
    </ligand>
</feature>
<keyword evidence="8 11" id="KW-0520">NAD</keyword>
<evidence type="ECO:0000256" key="6">
    <source>
        <dbReference type="ARBA" id="ARBA00022833"/>
    </source>
</evidence>
<dbReference type="KEGG" id="clx:CLAN_0873"/>
<keyword evidence="2 11" id="KW-0436">Ligase</keyword>
<dbReference type="Pfam" id="PF01653">
    <property type="entry name" value="DNA_ligase_aden"/>
    <property type="match status" value="1"/>
</dbReference>
<dbReference type="Pfam" id="PF03120">
    <property type="entry name" value="OB_DNA_ligase"/>
    <property type="match status" value="1"/>
</dbReference>
<protein>
    <recommendedName>
        <fullName evidence="11">DNA ligase</fullName>
        <ecNumber evidence="11">6.5.1.2</ecNumber>
    </recommendedName>
    <alternativeName>
        <fullName evidence="11">Polydeoxyribonucleotide synthase [NAD(+)]</fullName>
    </alternativeName>
</protein>
<comment type="catalytic activity">
    <reaction evidence="10 11">
        <text>NAD(+) + (deoxyribonucleotide)n-3'-hydroxyl + 5'-phospho-(deoxyribonucleotide)m = (deoxyribonucleotide)n+m + AMP + beta-nicotinamide D-nucleotide.</text>
        <dbReference type="EC" id="6.5.1.2"/>
    </reaction>
</comment>
<dbReference type="InterPro" id="IPR010994">
    <property type="entry name" value="RuvA_2-like"/>
</dbReference>
<evidence type="ECO:0000256" key="11">
    <source>
        <dbReference type="HAMAP-Rule" id="MF_01588"/>
    </source>
</evidence>
<dbReference type="PIRSF" id="PIRSF001604">
    <property type="entry name" value="LigA"/>
    <property type="match status" value="1"/>
</dbReference>
<gene>
    <name evidence="11 13" type="primary">ligA</name>
    <name evidence="13" type="ORF">CLAN_0873</name>
</gene>
<name>A0A1X9SN44_9BACT</name>
<dbReference type="GO" id="GO:0046872">
    <property type="term" value="F:metal ion binding"/>
    <property type="evidence" value="ECO:0007669"/>
    <property type="project" value="UniProtKB-KW"/>
</dbReference>
<feature type="active site" description="N6-AMP-lysine intermediate" evidence="11">
    <location>
        <position position="108"/>
    </location>
</feature>
<dbReference type="InterPro" id="IPR018239">
    <property type="entry name" value="DNA_ligase_AS"/>
</dbReference>
<dbReference type="GO" id="GO:0006260">
    <property type="term" value="P:DNA replication"/>
    <property type="evidence" value="ECO:0007669"/>
    <property type="project" value="UniProtKB-KW"/>
</dbReference>
<dbReference type="NCBIfam" id="TIGR00575">
    <property type="entry name" value="dnlj"/>
    <property type="match status" value="1"/>
</dbReference>
<evidence type="ECO:0000256" key="4">
    <source>
        <dbReference type="ARBA" id="ARBA00022723"/>
    </source>
</evidence>
<dbReference type="InterPro" id="IPR041663">
    <property type="entry name" value="DisA/LigA_HHH"/>
</dbReference>
<evidence type="ECO:0000256" key="5">
    <source>
        <dbReference type="ARBA" id="ARBA00022763"/>
    </source>
</evidence>
<dbReference type="RefSeq" id="WP_100590682.1">
    <property type="nucleotide sequence ID" value="NZ_CP015578.1"/>
</dbReference>
<dbReference type="PANTHER" id="PTHR23389">
    <property type="entry name" value="CHROMOSOME TRANSMISSION FIDELITY FACTOR 18"/>
    <property type="match status" value="1"/>
</dbReference>
<dbReference type="InterPro" id="IPR036420">
    <property type="entry name" value="BRCT_dom_sf"/>
</dbReference>
<dbReference type="SMART" id="SM00292">
    <property type="entry name" value="BRCT"/>
    <property type="match status" value="1"/>
</dbReference>
<keyword evidence="5 11" id="KW-0227">DNA damage</keyword>
<feature type="binding site" evidence="11">
    <location>
        <position position="399"/>
    </location>
    <ligand>
        <name>Zn(2+)</name>
        <dbReference type="ChEBI" id="CHEBI:29105"/>
    </ligand>
</feature>
<keyword evidence="6 11" id="KW-0862">Zinc</keyword>
<dbReference type="PANTHER" id="PTHR23389:SF9">
    <property type="entry name" value="DNA LIGASE"/>
    <property type="match status" value="1"/>
</dbReference>
<dbReference type="GO" id="GO:0003911">
    <property type="term" value="F:DNA ligase (NAD+) activity"/>
    <property type="evidence" value="ECO:0007669"/>
    <property type="project" value="UniProtKB-UniRule"/>
</dbReference>
<dbReference type="InterPro" id="IPR013840">
    <property type="entry name" value="DNAligase_N"/>
</dbReference>
<dbReference type="NCBIfam" id="NF005932">
    <property type="entry name" value="PRK07956.1"/>
    <property type="match status" value="1"/>
</dbReference>
<dbReference type="Gene3D" id="2.40.50.140">
    <property type="entry name" value="Nucleic acid-binding proteins"/>
    <property type="match status" value="1"/>
</dbReference>
<comment type="similarity">
    <text evidence="11">Belongs to the NAD-dependent DNA ligase family. LigA subfamily.</text>
</comment>
<comment type="caution">
    <text evidence="11">Lacks conserved residue(s) required for the propagation of feature annotation.</text>
</comment>
<evidence type="ECO:0000256" key="3">
    <source>
        <dbReference type="ARBA" id="ARBA00022705"/>
    </source>
</evidence>
<dbReference type="Pfam" id="PF12826">
    <property type="entry name" value="HHH_2"/>
    <property type="match status" value="1"/>
</dbReference>
<evidence type="ECO:0000256" key="10">
    <source>
        <dbReference type="ARBA" id="ARBA00034005"/>
    </source>
</evidence>
<evidence type="ECO:0000256" key="9">
    <source>
        <dbReference type="ARBA" id="ARBA00023204"/>
    </source>
</evidence>
<dbReference type="PROSITE" id="PS50172">
    <property type="entry name" value="BRCT"/>
    <property type="match status" value="1"/>
</dbReference>
<dbReference type="Gene3D" id="1.10.287.610">
    <property type="entry name" value="Helix hairpin bin"/>
    <property type="match status" value="1"/>
</dbReference>
<dbReference type="SMART" id="SM00278">
    <property type="entry name" value="HhH1"/>
    <property type="match status" value="3"/>
</dbReference>
<dbReference type="GO" id="GO:0005829">
    <property type="term" value="C:cytosol"/>
    <property type="evidence" value="ECO:0007669"/>
    <property type="project" value="TreeGrafter"/>
</dbReference>
<feature type="binding site" evidence="11">
    <location>
        <position position="396"/>
    </location>
    <ligand>
        <name>Zn(2+)</name>
        <dbReference type="ChEBI" id="CHEBI:29105"/>
    </ligand>
</feature>
<accession>A0A1X9SN44</accession>
<evidence type="ECO:0000256" key="2">
    <source>
        <dbReference type="ARBA" id="ARBA00022598"/>
    </source>
</evidence>
<dbReference type="Pfam" id="PF00533">
    <property type="entry name" value="BRCT"/>
    <property type="match status" value="1"/>
</dbReference>
<dbReference type="InterPro" id="IPR012340">
    <property type="entry name" value="NA-bd_OB-fold"/>
</dbReference>
<comment type="function">
    <text evidence="1 11">DNA ligase that catalyzes the formation of phosphodiester linkages between 5'-phosphoryl and 3'-hydroxyl groups in double-stranded DNA using NAD as a coenzyme and as the energy source for the reaction. It is essential for DNA replication and repair of damaged DNA.</text>
</comment>
<feature type="binding site" evidence="11">
    <location>
        <begin position="30"/>
        <end position="34"/>
    </location>
    <ligand>
        <name>NAD(+)</name>
        <dbReference type="ChEBI" id="CHEBI:57540"/>
    </ligand>
</feature>
<dbReference type="EMBL" id="CP015578">
    <property type="protein sequence ID" value="ARQ97618.1"/>
    <property type="molecule type" value="Genomic_DNA"/>
</dbReference>
<reference evidence="14" key="2">
    <citation type="journal article" date="2017" name="Genome Biol. Evol.">
        <title>Comparative genomic analysis identifies a Campylobacter clade deficient in selenium metabolism.</title>
        <authorList>
            <person name="Miller W.G."/>
            <person name="Yee E."/>
            <person name="Lopes B.S."/>
            <person name="Chapman M.H."/>
            <person name="Huynh S."/>
            <person name="Bono J.L."/>
            <person name="Parker C.T."/>
            <person name="Strachan N.J.C."/>
            <person name="Forbes K.J."/>
        </authorList>
    </citation>
    <scope>NUCLEOTIDE SEQUENCE [LARGE SCALE GENOMIC DNA]</scope>
    <source>
        <strain evidence="14">NCTC 13004</strain>
    </source>
</reference>
<feature type="binding site" evidence="11">
    <location>
        <position position="417"/>
    </location>
    <ligand>
        <name>Zn(2+)</name>
        <dbReference type="ChEBI" id="CHEBI:29105"/>
    </ligand>
</feature>
<keyword evidence="11" id="KW-0464">Manganese</keyword>
<keyword evidence="3 11" id="KW-0235">DNA replication</keyword>
<dbReference type="Proteomes" id="UP000202031">
    <property type="component" value="Chromosome"/>
</dbReference>
<evidence type="ECO:0000256" key="8">
    <source>
        <dbReference type="ARBA" id="ARBA00023027"/>
    </source>
</evidence>
<dbReference type="InterPro" id="IPR003583">
    <property type="entry name" value="Hlx-hairpin-Hlx_DNA-bd_motif"/>
</dbReference>
<dbReference type="InterPro" id="IPR013839">
    <property type="entry name" value="DNAligase_adenylation"/>
</dbReference>
<dbReference type="GeneID" id="46921346"/>
<dbReference type="GO" id="GO:0006281">
    <property type="term" value="P:DNA repair"/>
    <property type="evidence" value="ECO:0007669"/>
    <property type="project" value="UniProtKB-KW"/>
</dbReference>
<organism evidence="13 14">
    <name type="scientific">Campylobacter lanienae NCTC 13004</name>
    <dbReference type="NCBI Taxonomy" id="1031753"/>
    <lineage>
        <taxon>Bacteria</taxon>
        <taxon>Pseudomonadati</taxon>
        <taxon>Campylobacterota</taxon>
        <taxon>Epsilonproteobacteria</taxon>
        <taxon>Campylobacterales</taxon>
        <taxon>Campylobacteraceae</taxon>
        <taxon>Campylobacter</taxon>
    </lineage>
</organism>